<dbReference type="InterPro" id="IPR009078">
    <property type="entry name" value="Ferritin-like_SF"/>
</dbReference>
<dbReference type="PANTHER" id="PTHR23409:SF18">
    <property type="entry name" value="RIBONUCLEOSIDE-DIPHOSPHATE REDUCTASE SUBUNIT M2"/>
    <property type="match status" value="1"/>
</dbReference>
<dbReference type="GO" id="GO:0005829">
    <property type="term" value="C:cytosol"/>
    <property type="evidence" value="ECO:0007669"/>
    <property type="project" value="TreeGrafter"/>
</dbReference>
<dbReference type="PANTHER" id="PTHR23409">
    <property type="entry name" value="RIBONUCLEOSIDE-DIPHOSPHATE REDUCTASE SMALL CHAIN"/>
    <property type="match status" value="1"/>
</dbReference>
<accession>A0A8X6LM30</accession>
<keyword evidence="2" id="KW-1185">Reference proteome</keyword>
<dbReference type="Proteomes" id="UP000887116">
    <property type="component" value="Unassembled WGS sequence"/>
</dbReference>
<dbReference type="InterPro" id="IPR012348">
    <property type="entry name" value="RNR-like"/>
</dbReference>
<proteinExistence type="predicted"/>
<sequence>MEDTQEILLQDDPNRFVTFPLQHLDLWLLYKKAVASFWTAEEVDLSRDVGDWERLTLDERHFLSHVLAFFAASDGIVIENLVERFAREVKVKILVEIQASHVGIWQIHLCQEFNKPWVDDCIQLVESDPSFFYGDVNEYGEGVDAVLVLDYGTDIQRNEEAVQMGYKRMWVRGRKFEWEAFDTYEKYKSFFQRAEQVKLDVVEAIKKDEYFHYEEMPFDGFKEKDLDIAKRCIATTKLILK</sequence>
<dbReference type="GO" id="GO:0004748">
    <property type="term" value="F:ribonucleoside-diphosphate reductase activity, thioredoxin disulfide as acceptor"/>
    <property type="evidence" value="ECO:0007669"/>
    <property type="project" value="TreeGrafter"/>
</dbReference>
<evidence type="ECO:0000313" key="1">
    <source>
        <dbReference type="EMBL" id="GFR13332.1"/>
    </source>
</evidence>
<dbReference type="Gene3D" id="1.10.620.20">
    <property type="entry name" value="Ribonucleotide Reductase, subunit A"/>
    <property type="match status" value="1"/>
</dbReference>
<organism evidence="1 2">
    <name type="scientific">Trichonephila clavata</name>
    <name type="common">Joro spider</name>
    <name type="synonym">Nephila clavata</name>
    <dbReference type="NCBI Taxonomy" id="2740835"/>
    <lineage>
        <taxon>Eukaryota</taxon>
        <taxon>Metazoa</taxon>
        <taxon>Ecdysozoa</taxon>
        <taxon>Arthropoda</taxon>
        <taxon>Chelicerata</taxon>
        <taxon>Arachnida</taxon>
        <taxon>Araneae</taxon>
        <taxon>Araneomorphae</taxon>
        <taxon>Entelegynae</taxon>
        <taxon>Araneoidea</taxon>
        <taxon>Nephilidae</taxon>
        <taxon>Trichonephila</taxon>
    </lineage>
</organism>
<evidence type="ECO:0000313" key="2">
    <source>
        <dbReference type="Proteomes" id="UP000887116"/>
    </source>
</evidence>
<protein>
    <submittedName>
        <fullName evidence="1">Ribonucleoside-diphosphate reductase subunit M2</fullName>
    </submittedName>
</protein>
<dbReference type="SUPFAM" id="SSF47240">
    <property type="entry name" value="Ferritin-like"/>
    <property type="match status" value="1"/>
</dbReference>
<dbReference type="InterPro" id="IPR000358">
    <property type="entry name" value="RNR_small_fam"/>
</dbReference>
<gene>
    <name evidence="1" type="primary">RnrS</name>
    <name evidence="1" type="ORF">TNCT_348431</name>
</gene>
<name>A0A8X6LM30_TRICU</name>
<comment type="caution">
    <text evidence="1">The sequence shown here is derived from an EMBL/GenBank/DDBJ whole genome shotgun (WGS) entry which is preliminary data.</text>
</comment>
<dbReference type="EMBL" id="BMAO01036837">
    <property type="protein sequence ID" value="GFR13332.1"/>
    <property type="molecule type" value="Genomic_DNA"/>
</dbReference>
<dbReference type="AlphaFoldDB" id="A0A8X6LM30"/>
<dbReference type="GO" id="GO:0009263">
    <property type="term" value="P:deoxyribonucleotide biosynthetic process"/>
    <property type="evidence" value="ECO:0007669"/>
    <property type="project" value="InterPro"/>
</dbReference>
<dbReference type="Pfam" id="PF00268">
    <property type="entry name" value="Ribonuc_red_sm"/>
    <property type="match status" value="1"/>
</dbReference>
<reference evidence="1" key="1">
    <citation type="submission" date="2020-07" db="EMBL/GenBank/DDBJ databases">
        <title>Multicomponent nature underlies the extraordinary mechanical properties of spider dragline silk.</title>
        <authorList>
            <person name="Kono N."/>
            <person name="Nakamura H."/>
            <person name="Mori M."/>
            <person name="Yoshida Y."/>
            <person name="Ohtoshi R."/>
            <person name="Malay A.D."/>
            <person name="Moran D.A.P."/>
            <person name="Tomita M."/>
            <person name="Numata K."/>
            <person name="Arakawa K."/>
        </authorList>
    </citation>
    <scope>NUCLEOTIDE SEQUENCE</scope>
</reference>